<protein>
    <submittedName>
        <fullName evidence="1">Uncharacterized protein</fullName>
    </submittedName>
</protein>
<dbReference type="Proteomes" id="UP000076502">
    <property type="component" value="Unassembled WGS sequence"/>
</dbReference>
<dbReference type="EMBL" id="KQ435007">
    <property type="protein sequence ID" value="KZC13545.1"/>
    <property type="molecule type" value="Genomic_DNA"/>
</dbReference>
<reference evidence="1 2" key="1">
    <citation type="submission" date="2015-07" db="EMBL/GenBank/DDBJ databases">
        <title>The genome of Dufourea novaeangliae.</title>
        <authorList>
            <person name="Pan H."/>
            <person name="Kapheim K."/>
        </authorList>
    </citation>
    <scope>NUCLEOTIDE SEQUENCE [LARGE SCALE GENOMIC DNA]</scope>
    <source>
        <strain evidence="1">0120121106</strain>
        <tissue evidence="1">Whole body</tissue>
    </source>
</reference>
<proteinExistence type="predicted"/>
<name>A0A154PNT2_DUFNO</name>
<keyword evidence="2" id="KW-1185">Reference proteome</keyword>
<organism evidence="1 2">
    <name type="scientific">Dufourea novaeangliae</name>
    <name type="common">Sweat bee</name>
    <dbReference type="NCBI Taxonomy" id="178035"/>
    <lineage>
        <taxon>Eukaryota</taxon>
        <taxon>Metazoa</taxon>
        <taxon>Ecdysozoa</taxon>
        <taxon>Arthropoda</taxon>
        <taxon>Hexapoda</taxon>
        <taxon>Insecta</taxon>
        <taxon>Pterygota</taxon>
        <taxon>Neoptera</taxon>
        <taxon>Endopterygota</taxon>
        <taxon>Hymenoptera</taxon>
        <taxon>Apocrita</taxon>
        <taxon>Aculeata</taxon>
        <taxon>Apoidea</taxon>
        <taxon>Anthophila</taxon>
        <taxon>Halictidae</taxon>
        <taxon>Rophitinae</taxon>
        <taxon>Dufourea</taxon>
    </lineage>
</organism>
<accession>A0A154PNT2</accession>
<dbReference type="AlphaFoldDB" id="A0A154PNT2"/>
<evidence type="ECO:0000313" key="2">
    <source>
        <dbReference type="Proteomes" id="UP000076502"/>
    </source>
</evidence>
<evidence type="ECO:0000313" key="1">
    <source>
        <dbReference type="EMBL" id="KZC13545.1"/>
    </source>
</evidence>
<sequence length="58" mass="6941">MCLYTFEISLECISQYGHLNLGPWPHPYRTCLRRFVSRVNPLGQFGQQYFFDLIRQEA</sequence>
<gene>
    <name evidence="1" type="ORF">WN55_05097</name>
</gene>